<evidence type="ECO:0000313" key="1">
    <source>
        <dbReference type="EMBL" id="GGK29545.1"/>
    </source>
</evidence>
<protein>
    <submittedName>
        <fullName evidence="1">Uncharacterized protein</fullName>
    </submittedName>
</protein>
<reference evidence="1 2" key="1">
    <citation type="journal article" date="2014" name="Int. J. Syst. Evol. Microbiol.">
        <title>Complete genome sequence of Corynebacterium casei LMG S-19264T (=DSM 44701T), isolated from a smear-ripened cheese.</title>
        <authorList>
            <consortium name="US DOE Joint Genome Institute (JGI-PGF)"/>
            <person name="Walter F."/>
            <person name="Albersmeier A."/>
            <person name="Kalinowski J."/>
            <person name="Ruckert C."/>
        </authorList>
    </citation>
    <scope>NUCLEOTIDE SEQUENCE [LARGE SCALE GENOMIC DNA]</scope>
    <source>
        <strain evidence="1 2">CGMCC 1.9161</strain>
    </source>
</reference>
<gene>
    <name evidence="1" type="ORF">GCM10011322_14910</name>
</gene>
<comment type="caution">
    <text evidence="1">The sequence shown here is derived from an EMBL/GenBank/DDBJ whole genome shotgun (WGS) entry which is preliminary data.</text>
</comment>
<dbReference type="AlphaFoldDB" id="A0A917Q7W6"/>
<proteinExistence type="predicted"/>
<name>A0A917Q7W6_9HYPH</name>
<evidence type="ECO:0000313" key="2">
    <source>
        <dbReference type="Proteomes" id="UP000600449"/>
    </source>
</evidence>
<accession>A0A917Q7W6</accession>
<dbReference type="Proteomes" id="UP000600449">
    <property type="component" value="Unassembled WGS sequence"/>
</dbReference>
<sequence>MESHMAENERDEALSERAAQRTARIGYERALLEEARADVAAGRLVEGEELERHLDAFVRGEPLQAPGLEAPHRQS</sequence>
<organism evidence="1 2">
    <name type="scientific">Salinarimonas ramus</name>
    <dbReference type="NCBI Taxonomy" id="690164"/>
    <lineage>
        <taxon>Bacteria</taxon>
        <taxon>Pseudomonadati</taxon>
        <taxon>Pseudomonadota</taxon>
        <taxon>Alphaproteobacteria</taxon>
        <taxon>Hyphomicrobiales</taxon>
        <taxon>Salinarimonadaceae</taxon>
        <taxon>Salinarimonas</taxon>
    </lineage>
</organism>
<dbReference type="EMBL" id="BMMF01000004">
    <property type="protein sequence ID" value="GGK29545.1"/>
    <property type="molecule type" value="Genomic_DNA"/>
</dbReference>
<keyword evidence="2" id="KW-1185">Reference proteome</keyword>